<feature type="transmembrane region" description="Helical" evidence="7">
    <location>
        <begin position="266"/>
        <end position="286"/>
    </location>
</feature>
<protein>
    <submittedName>
        <fullName evidence="9">Dipeptide transport system permease protein DppC</fullName>
    </submittedName>
</protein>
<comment type="subcellular location">
    <subcellularLocation>
        <location evidence="1">Cell membrane</location>
        <topology evidence="1">Multi-pass membrane protein</topology>
    </subcellularLocation>
</comment>
<dbReference type="SUPFAM" id="SSF161098">
    <property type="entry name" value="MetI-like"/>
    <property type="match status" value="1"/>
</dbReference>
<dbReference type="PANTHER" id="PTHR43386">
    <property type="entry name" value="OLIGOPEPTIDE TRANSPORT SYSTEM PERMEASE PROTEIN APPC"/>
    <property type="match status" value="1"/>
</dbReference>
<dbReference type="GO" id="GO:0005886">
    <property type="term" value="C:plasma membrane"/>
    <property type="evidence" value="ECO:0007669"/>
    <property type="project" value="UniProtKB-SubCell"/>
</dbReference>
<dbReference type="EMBL" id="CASHTH010001774">
    <property type="protein sequence ID" value="CAI8019732.1"/>
    <property type="molecule type" value="Genomic_DNA"/>
</dbReference>
<organism evidence="9 10">
    <name type="scientific">Geodia barretti</name>
    <name type="common">Barrett's horny sponge</name>
    <dbReference type="NCBI Taxonomy" id="519541"/>
    <lineage>
        <taxon>Eukaryota</taxon>
        <taxon>Metazoa</taxon>
        <taxon>Porifera</taxon>
        <taxon>Demospongiae</taxon>
        <taxon>Heteroscleromorpha</taxon>
        <taxon>Tetractinellida</taxon>
        <taxon>Astrophorina</taxon>
        <taxon>Geodiidae</taxon>
        <taxon>Geodia</taxon>
    </lineage>
</organism>
<dbReference type="InterPro" id="IPR000515">
    <property type="entry name" value="MetI-like"/>
</dbReference>
<dbReference type="PANTHER" id="PTHR43386:SF1">
    <property type="entry name" value="D,D-DIPEPTIDE TRANSPORT SYSTEM PERMEASE PROTEIN DDPC-RELATED"/>
    <property type="match status" value="1"/>
</dbReference>
<evidence type="ECO:0000313" key="10">
    <source>
        <dbReference type="Proteomes" id="UP001174909"/>
    </source>
</evidence>
<dbReference type="Pfam" id="PF00528">
    <property type="entry name" value="BPD_transp_1"/>
    <property type="match status" value="1"/>
</dbReference>
<feature type="transmembrane region" description="Helical" evidence="7">
    <location>
        <begin position="35"/>
        <end position="56"/>
    </location>
</feature>
<keyword evidence="6 7" id="KW-0472">Membrane</keyword>
<accession>A0AA35RYY3</accession>
<evidence type="ECO:0000259" key="8">
    <source>
        <dbReference type="PROSITE" id="PS50928"/>
    </source>
</evidence>
<dbReference type="Proteomes" id="UP001174909">
    <property type="component" value="Unassembled WGS sequence"/>
</dbReference>
<feature type="domain" description="ABC transmembrane type-1" evidence="8">
    <location>
        <begin position="96"/>
        <end position="286"/>
    </location>
</feature>
<name>A0AA35RYY3_GEOBA</name>
<gene>
    <name evidence="9" type="ORF">GBAR_LOCUS11842</name>
</gene>
<evidence type="ECO:0000256" key="4">
    <source>
        <dbReference type="ARBA" id="ARBA00022692"/>
    </source>
</evidence>
<dbReference type="CDD" id="cd06261">
    <property type="entry name" value="TM_PBP2"/>
    <property type="match status" value="1"/>
</dbReference>
<evidence type="ECO:0000256" key="1">
    <source>
        <dbReference type="ARBA" id="ARBA00004651"/>
    </source>
</evidence>
<evidence type="ECO:0000256" key="7">
    <source>
        <dbReference type="SAM" id="Phobius"/>
    </source>
</evidence>
<keyword evidence="10" id="KW-1185">Reference proteome</keyword>
<dbReference type="InterPro" id="IPR035906">
    <property type="entry name" value="MetI-like_sf"/>
</dbReference>
<comment type="caution">
    <text evidence="9">The sequence shown here is derived from an EMBL/GenBank/DDBJ whole genome shotgun (WGS) entry which is preliminary data.</text>
</comment>
<evidence type="ECO:0000256" key="3">
    <source>
        <dbReference type="ARBA" id="ARBA00022475"/>
    </source>
</evidence>
<dbReference type="GO" id="GO:0055085">
    <property type="term" value="P:transmembrane transport"/>
    <property type="evidence" value="ECO:0007669"/>
    <property type="project" value="InterPro"/>
</dbReference>
<dbReference type="InterPro" id="IPR050366">
    <property type="entry name" value="BP-dependent_transpt_permease"/>
</dbReference>
<evidence type="ECO:0000256" key="2">
    <source>
        <dbReference type="ARBA" id="ARBA00022448"/>
    </source>
</evidence>
<dbReference type="Gene3D" id="1.10.3720.10">
    <property type="entry name" value="MetI-like"/>
    <property type="match status" value="1"/>
</dbReference>
<sequence>MNQSTTQQETAGLEHRPRKTGLLPGLVFLVRRKPLGAFGGVLVVLMLLVAAFAGVLQNFDPVEPHYEDRLINTNPTYWMGTDQFGRDIYSRLLHGTRVSIIVGFSAVTIASVGGGLIGIIVGYRGGVLDLLVQRIVDILMAFPTIIMAMVVVTALGTSLFSLIFAIGLVQSPNISRITRAVTLSIRERGYIDSAKAIGVSERRLVLRHILPNTMSPWIVMATAELGTAILTESTLSFLGIGIQEPNASLGTMLTGLAQQYRNEAPWMVIWPGIAISIVVFGLNMFGDAIRDLLDPRQRGR</sequence>
<keyword evidence="2" id="KW-0813">Transport</keyword>
<keyword evidence="4 7" id="KW-0812">Transmembrane</keyword>
<dbReference type="AlphaFoldDB" id="A0AA35RYY3"/>
<proteinExistence type="predicted"/>
<feature type="transmembrane region" description="Helical" evidence="7">
    <location>
        <begin position="141"/>
        <end position="169"/>
    </location>
</feature>
<keyword evidence="3" id="KW-1003">Cell membrane</keyword>
<evidence type="ECO:0000313" key="9">
    <source>
        <dbReference type="EMBL" id="CAI8019732.1"/>
    </source>
</evidence>
<dbReference type="PROSITE" id="PS50928">
    <property type="entry name" value="ABC_TM1"/>
    <property type="match status" value="1"/>
</dbReference>
<keyword evidence="5 7" id="KW-1133">Transmembrane helix</keyword>
<evidence type="ECO:0000256" key="6">
    <source>
        <dbReference type="ARBA" id="ARBA00023136"/>
    </source>
</evidence>
<feature type="transmembrane region" description="Helical" evidence="7">
    <location>
        <begin position="98"/>
        <end position="121"/>
    </location>
</feature>
<evidence type="ECO:0000256" key="5">
    <source>
        <dbReference type="ARBA" id="ARBA00022989"/>
    </source>
</evidence>
<reference evidence="9" key="1">
    <citation type="submission" date="2023-03" db="EMBL/GenBank/DDBJ databases">
        <authorList>
            <person name="Steffen K."/>
            <person name="Cardenas P."/>
        </authorList>
    </citation>
    <scope>NUCLEOTIDE SEQUENCE</scope>
</reference>